<dbReference type="PROSITE" id="PS51078">
    <property type="entry name" value="ICLR_ED"/>
    <property type="match status" value="1"/>
</dbReference>
<dbReference type="GO" id="GO:0003677">
    <property type="term" value="F:DNA binding"/>
    <property type="evidence" value="ECO:0007669"/>
    <property type="project" value="UniProtKB-KW"/>
</dbReference>
<dbReference type="Proteomes" id="UP000434101">
    <property type="component" value="Unassembled WGS sequence"/>
</dbReference>
<dbReference type="CDD" id="cd00090">
    <property type="entry name" value="HTH_ARSR"/>
    <property type="match status" value="1"/>
</dbReference>
<keyword evidence="3" id="KW-0804">Transcription</keyword>
<dbReference type="InterPro" id="IPR050707">
    <property type="entry name" value="HTH_MetabolicPath_Reg"/>
</dbReference>
<feature type="domain" description="IclR-ED" evidence="5">
    <location>
        <begin position="71"/>
        <end position="255"/>
    </location>
</feature>
<dbReference type="PANTHER" id="PTHR30136:SF35">
    <property type="entry name" value="HTH-TYPE TRANSCRIPTIONAL REGULATOR RV1719"/>
    <property type="match status" value="1"/>
</dbReference>
<evidence type="ECO:0000256" key="1">
    <source>
        <dbReference type="ARBA" id="ARBA00023015"/>
    </source>
</evidence>
<evidence type="ECO:0000259" key="4">
    <source>
        <dbReference type="PROSITE" id="PS51077"/>
    </source>
</evidence>
<dbReference type="InterPro" id="IPR014757">
    <property type="entry name" value="Tscrpt_reg_IclR_C"/>
</dbReference>
<comment type="caution">
    <text evidence="6">The sequence shown here is derived from an EMBL/GenBank/DDBJ whole genome shotgun (WGS) entry which is preliminary data.</text>
</comment>
<dbReference type="AlphaFoldDB" id="A0A6B0VP38"/>
<evidence type="ECO:0000256" key="2">
    <source>
        <dbReference type="ARBA" id="ARBA00023125"/>
    </source>
</evidence>
<protein>
    <submittedName>
        <fullName evidence="6">Helix-turn-helix domain-containing protein</fullName>
    </submittedName>
</protein>
<dbReference type="GO" id="GO:0045892">
    <property type="term" value="P:negative regulation of DNA-templated transcription"/>
    <property type="evidence" value="ECO:0007669"/>
    <property type="project" value="TreeGrafter"/>
</dbReference>
<proteinExistence type="predicted"/>
<dbReference type="PANTHER" id="PTHR30136">
    <property type="entry name" value="HELIX-TURN-HELIX TRANSCRIPTIONAL REGULATOR, ICLR FAMILY"/>
    <property type="match status" value="1"/>
</dbReference>
<dbReference type="InterPro" id="IPR005471">
    <property type="entry name" value="Tscrpt_reg_IclR_N"/>
</dbReference>
<keyword evidence="7" id="KW-1185">Reference proteome</keyword>
<accession>A0A6B0VP38</accession>
<dbReference type="Gene3D" id="3.30.450.40">
    <property type="match status" value="1"/>
</dbReference>
<dbReference type="GO" id="GO:0003700">
    <property type="term" value="F:DNA-binding transcription factor activity"/>
    <property type="evidence" value="ECO:0007669"/>
    <property type="project" value="TreeGrafter"/>
</dbReference>
<gene>
    <name evidence="6" type="ORF">GS429_13240</name>
</gene>
<dbReference type="InterPro" id="IPR036388">
    <property type="entry name" value="WH-like_DNA-bd_sf"/>
</dbReference>
<name>A0A6B0VP38_9EURY</name>
<dbReference type="EMBL" id="WUYX01000039">
    <property type="protein sequence ID" value="MXV63015.1"/>
    <property type="molecule type" value="Genomic_DNA"/>
</dbReference>
<reference evidence="6 7" key="1">
    <citation type="submission" date="2020-01" db="EMBL/GenBank/DDBJ databases">
        <title>Natronorubrum sp. JWXQ-INN 674 isolated from Inner Mongolia Autonomous Region of China.</title>
        <authorList>
            <person name="Xue Q."/>
        </authorList>
    </citation>
    <scope>NUCLEOTIDE SEQUENCE [LARGE SCALE GENOMIC DNA]</scope>
    <source>
        <strain evidence="6 7">JWXQ-INN-674</strain>
    </source>
</reference>
<dbReference type="InterPro" id="IPR029016">
    <property type="entry name" value="GAF-like_dom_sf"/>
</dbReference>
<keyword evidence="2" id="KW-0238">DNA-binding</keyword>
<feature type="domain" description="HTH iclR-type" evidence="4">
    <location>
        <begin position="11"/>
        <end position="70"/>
    </location>
</feature>
<evidence type="ECO:0000256" key="3">
    <source>
        <dbReference type="ARBA" id="ARBA00023163"/>
    </source>
</evidence>
<dbReference type="Pfam" id="PF09339">
    <property type="entry name" value="HTH_IclR"/>
    <property type="match status" value="1"/>
</dbReference>
<dbReference type="SUPFAM" id="SSF46785">
    <property type="entry name" value="Winged helix' DNA-binding domain"/>
    <property type="match status" value="1"/>
</dbReference>
<dbReference type="Gene3D" id="1.10.10.10">
    <property type="entry name" value="Winged helix-like DNA-binding domain superfamily/Winged helix DNA-binding domain"/>
    <property type="match status" value="1"/>
</dbReference>
<dbReference type="InterPro" id="IPR011991">
    <property type="entry name" value="ArsR-like_HTH"/>
</dbReference>
<evidence type="ECO:0000313" key="7">
    <source>
        <dbReference type="Proteomes" id="UP000434101"/>
    </source>
</evidence>
<organism evidence="6 7">
    <name type="scientific">Natronorubrum halalkaliphilum</name>
    <dbReference type="NCBI Taxonomy" id="2691917"/>
    <lineage>
        <taxon>Archaea</taxon>
        <taxon>Methanobacteriati</taxon>
        <taxon>Methanobacteriota</taxon>
        <taxon>Stenosarchaea group</taxon>
        <taxon>Halobacteria</taxon>
        <taxon>Halobacteriales</taxon>
        <taxon>Natrialbaceae</taxon>
        <taxon>Natronorubrum</taxon>
    </lineage>
</organism>
<dbReference type="OrthoDB" id="14763at2157"/>
<sequence>MPVNDDTAGVIKSADRLFQIVETLKDLDGATVTELSDHLDLPPSTTHRYLKTLHQQGYVDKRNGEYHLGLKFLDIGGYVRHSKPVRREIKPTVRELAQETNEAASFIMEHRGLGVFVYRETSESGVNTEVRLGKRSSLHLSSGGKAILANLPEERIEDILDHHGLPQKTTQSIQDREELLTELEEIRERGYAIARSEHTDGVNSVGAPVRLSDGTVLGAITIVGPAFRMQGERLTEELPPLLLGKINEFVLNFSHS</sequence>
<dbReference type="InterPro" id="IPR036390">
    <property type="entry name" value="WH_DNA-bd_sf"/>
</dbReference>
<evidence type="ECO:0000259" key="5">
    <source>
        <dbReference type="PROSITE" id="PS51078"/>
    </source>
</evidence>
<dbReference type="PROSITE" id="PS51077">
    <property type="entry name" value="HTH_ICLR"/>
    <property type="match status" value="1"/>
</dbReference>
<dbReference type="Pfam" id="PF01614">
    <property type="entry name" value="IclR_C"/>
    <property type="match status" value="1"/>
</dbReference>
<dbReference type="RefSeq" id="WP_160065850.1">
    <property type="nucleotide sequence ID" value="NZ_WUYX01000039.1"/>
</dbReference>
<dbReference type="SUPFAM" id="SSF55781">
    <property type="entry name" value="GAF domain-like"/>
    <property type="match status" value="1"/>
</dbReference>
<evidence type="ECO:0000313" key="6">
    <source>
        <dbReference type="EMBL" id="MXV63015.1"/>
    </source>
</evidence>
<keyword evidence="1" id="KW-0805">Transcription regulation</keyword>
<dbReference type="SMART" id="SM00346">
    <property type="entry name" value="HTH_ICLR"/>
    <property type="match status" value="1"/>
</dbReference>